<dbReference type="InterPro" id="IPR003594">
    <property type="entry name" value="HATPase_dom"/>
</dbReference>
<dbReference type="PANTHER" id="PTHR45453">
    <property type="entry name" value="PHOSPHATE REGULON SENSOR PROTEIN PHOR"/>
    <property type="match status" value="1"/>
</dbReference>
<feature type="domain" description="Histidine kinase" evidence="12">
    <location>
        <begin position="203"/>
        <end position="419"/>
    </location>
</feature>
<keyword evidence="14" id="KW-1185">Reference proteome</keyword>
<dbReference type="SUPFAM" id="SSF47384">
    <property type="entry name" value="Homodimeric domain of signal transducing histidine kinase"/>
    <property type="match status" value="1"/>
</dbReference>
<evidence type="ECO:0000313" key="14">
    <source>
        <dbReference type="Proteomes" id="UP000431264"/>
    </source>
</evidence>
<dbReference type="PRINTS" id="PR00344">
    <property type="entry name" value="BCTRLSENSOR"/>
</dbReference>
<dbReference type="Pfam" id="PF02518">
    <property type="entry name" value="HATPase_c"/>
    <property type="match status" value="1"/>
</dbReference>
<comment type="catalytic activity">
    <reaction evidence="1">
        <text>ATP + protein L-histidine = ADP + protein N-phospho-L-histidine.</text>
        <dbReference type="EC" id="2.7.13.3"/>
    </reaction>
</comment>
<dbReference type="CDD" id="cd00082">
    <property type="entry name" value="HisKA"/>
    <property type="match status" value="1"/>
</dbReference>
<keyword evidence="7 11" id="KW-0812">Transmembrane</keyword>
<dbReference type="EC" id="2.7.13.3" evidence="3"/>
<keyword evidence="9 11" id="KW-1133">Transmembrane helix</keyword>
<keyword evidence="5" id="KW-0597">Phosphoprotein</keyword>
<evidence type="ECO:0000256" key="3">
    <source>
        <dbReference type="ARBA" id="ARBA00012438"/>
    </source>
</evidence>
<dbReference type="Pfam" id="PF00512">
    <property type="entry name" value="HisKA"/>
    <property type="match status" value="1"/>
</dbReference>
<dbReference type="InterPro" id="IPR003661">
    <property type="entry name" value="HisK_dim/P_dom"/>
</dbReference>
<dbReference type="PANTHER" id="PTHR45453:SF2">
    <property type="entry name" value="HISTIDINE KINASE"/>
    <property type="match status" value="1"/>
</dbReference>
<keyword evidence="6" id="KW-0808">Transferase</keyword>
<evidence type="ECO:0000259" key="12">
    <source>
        <dbReference type="PROSITE" id="PS50109"/>
    </source>
</evidence>
<dbReference type="SMART" id="SM00388">
    <property type="entry name" value="HisKA"/>
    <property type="match status" value="1"/>
</dbReference>
<feature type="transmembrane region" description="Helical" evidence="11">
    <location>
        <begin position="6"/>
        <end position="28"/>
    </location>
</feature>
<keyword evidence="8 13" id="KW-0418">Kinase</keyword>
<protein>
    <recommendedName>
        <fullName evidence="3">histidine kinase</fullName>
        <ecNumber evidence="3">2.7.13.3</ecNumber>
    </recommendedName>
</protein>
<evidence type="ECO:0000256" key="4">
    <source>
        <dbReference type="ARBA" id="ARBA00022475"/>
    </source>
</evidence>
<dbReference type="GO" id="GO:0005886">
    <property type="term" value="C:plasma membrane"/>
    <property type="evidence" value="ECO:0007669"/>
    <property type="project" value="UniProtKB-SubCell"/>
</dbReference>
<dbReference type="InterPro" id="IPR036890">
    <property type="entry name" value="HATPase_C_sf"/>
</dbReference>
<reference evidence="14" key="1">
    <citation type="submission" date="2019-05" db="EMBL/GenBank/DDBJ databases">
        <title>Flavobacterium profundi sp. nov., isolated from a deep-sea seamount.</title>
        <authorList>
            <person name="Zhang D.-C."/>
        </authorList>
    </citation>
    <scope>NUCLEOTIDE SEQUENCE [LARGE SCALE GENOMIC DNA]</scope>
    <source>
        <strain evidence="14">TP390</strain>
    </source>
</reference>
<proteinExistence type="predicted"/>
<accession>A0A6I4ITF5</accession>
<evidence type="ECO:0000256" key="8">
    <source>
        <dbReference type="ARBA" id="ARBA00022777"/>
    </source>
</evidence>
<dbReference type="Proteomes" id="UP000431264">
    <property type="component" value="Unassembled WGS sequence"/>
</dbReference>
<sequence length="422" mass="49284">MKFTRFNIVILVGFLAILGVIVMQLFLLNQAYSFEKKEVEDKIHYALLDVVERIYVDNNSELIVTNQIKKVAHNYYVVNVNDVFENNILEFYLKKEFAKVKLDLDFEYAIYDCGSNNMVYGNYITATSQPSKKCVDCFTKNDDLIYYFAVRFPTLKQSYFTSLKQYWLYTVVLCVVLIVYVYSVLLMLKQKRYTVLQNDFINNMTHEFKTPLASILIASNYANDQEEIKKNPRLSKYIQIIIKQSNKLNEHIEQILSLAKTDSNNIELNKSAVDFRKMVELTKENISLKYTKPVQFDFLFSKNLMVQADEFHFYNIFYNIVENAVKYGPKNPIVTISVKQEETYYSIQIVDNGAGVPKKDLPFIFDKFYRVERTDSKEIEGFGIGLAYVKKIVQLHGWKIKAENINPGLKISIQIPKSEIHE</sequence>
<name>A0A6I4ITF5_9FLAO</name>
<dbReference type="InterPro" id="IPR004358">
    <property type="entry name" value="Sig_transdc_His_kin-like_C"/>
</dbReference>
<evidence type="ECO:0000256" key="1">
    <source>
        <dbReference type="ARBA" id="ARBA00000085"/>
    </source>
</evidence>
<dbReference type="SUPFAM" id="SSF55874">
    <property type="entry name" value="ATPase domain of HSP90 chaperone/DNA topoisomerase II/histidine kinase"/>
    <property type="match status" value="1"/>
</dbReference>
<dbReference type="PROSITE" id="PS50109">
    <property type="entry name" value="HIS_KIN"/>
    <property type="match status" value="1"/>
</dbReference>
<dbReference type="EMBL" id="WQLW01000010">
    <property type="protein sequence ID" value="MVO10144.1"/>
    <property type="molecule type" value="Genomic_DNA"/>
</dbReference>
<evidence type="ECO:0000256" key="6">
    <source>
        <dbReference type="ARBA" id="ARBA00022679"/>
    </source>
</evidence>
<gene>
    <name evidence="13" type="ORF">GOQ30_13310</name>
</gene>
<dbReference type="Gene3D" id="1.10.287.130">
    <property type="match status" value="1"/>
</dbReference>
<dbReference type="GO" id="GO:0000155">
    <property type="term" value="F:phosphorelay sensor kinase activity"/>
    <property type="evidence" value="ECO:0007669"/>
    <property type="project" value="InterPro"/>
</dbReference>
<feature type="transmembrane region" description="Helical" evidence="11">
    <location>
        <begin position="166"/>
        <end position="188"/>
    </location>
</feature>
<evidence type="ECO:0000256" key="11">
    <source>
        <dbReference type="SAM" id="Phobius"/>
    </source>
</evidence>
<dbReference type="CDD" id="cd00075">
    <property type="entry name" value="HATPase"/>
    <property type="match status" value="1"/>
</dbReference>
<keyword evidence="4" id="KW-1003">Cell membrane</keyword>
<comment type="subcellular location">
    <subcellularLocation>
        <location evidence="2">Cell membrane</location>
        <topology evidence="2">Multi-pass membrane protein</topology>
    </subcellularLocation>
</comment>
<organism evidence="13 14">
    <name type="scientific">Flavobacterium profundi</name>
    <dbReference type="NCBI Taxonomy" id="1774945"/>
    <lineage>
        <taxon>Bacteria</taxon>
        <taxon>Pseudomonadati</taxon>
        <taxon>Bacteroidota</taxon>
        <taxon>Flavobacteriia</taxon>
        <taxon>Flavobacteriales</taxon>
        <taxon>Flavobacteriaceae</taxon>
        <taxon>Flavobacterium</taxon>
    </lineage>
</organism>
<evidence type="ECO:0000256" key="9">
    <source>
        <dbReference type="ARBA" id="ARBA00022989"/>
    </source>
</evidence>
<dbReference type="GO" id="GO:0004721">
    <property type="term" value="F:phosphoprotein phosphatase activity"/>
    <property type="evidence" value="ECO:0007669"/>
    <property type="project" value="TreeGrafter"/>
</dbReference>
<dbReference type="InterPro" id="IPR050351">
    <property type="entry name" value="BphY/WalK/GraS-like"/>
</dbReference>
<keyword evidence="10 11" id="KW-0472">Membrane</keyword>
<dbReference type="Gene3D" id="3.30.565.10">
    <property type="entry name" value="Histidine kinase-like ATPase, C-terminal domain"/>
    <property type="match status" value="1"/>
</dbReference>
<evidence type="ECO:0000256" key="5">
    <source>
        <dbReference type="ARBA" id="ARBA00022553"/>
    </source>
</evidence>
<evidence type="ECO:0000256" key="7">
    <source>
        <dbReference type="ARBA" id="ARBA00022692"/>
    </source>
</evidence>
<dbReference type="RefSeq" id="WP_140998565.1">
    <property type="nucleotide sequence ID" value="NZ_VDCZ01000010.1"/>
</dbReference>
<evidence type="ECO:0000256" key="10">
    <source>
        <dbReference type="ARBA" id="ARBA00023136"/>
    </source>
</evidence>
<dbReference type="SMART" id="SM00387">
    <property type="entry name" value="HATPase_c"/>
    <property type="match status" value="1"/>
</dbReference>
<dbReference type="InterPro" id="IPR005467">
    <property type="entry name" value="His_kinase_dom"/>
</dbReference>
<comment type="caution">
    <text evidence="13">The sequence shown here is derived from an EMBL/GenBank/DDBJ whole genome shotgun (WGS) entry which is preliminary data.</text>
</comment>
<dbReference type="AlphaFoldDB" id="A0A6I4ITF5"/>
<dbReference type="GO" id="GO:0016036">
    <property type="term" value="P:cellular response to phosphate starvation"/>
    <property type="evidence" value="ECO:0007669"/>
    <property type="project" value="TreeGrafter"/>
</dbReference>
<dbReference type="InterPro" id="IPR036097">
    <property type="entry name" value="HisK_dim/P_sf"/>
</dbReference>
<evidence type="ECO:0000256" key="2">
    <source>
        <dbReference type="ARBA" id="ARBA00004651"/>
    </source>
</evidence>
<evidence type="ECO:0000313" key="13">
    <source>
        <dbReference type="EMBL" id="MVO10144.1"/>
    </source>
</evidence>